<evidence type="ECO:0000256" key="1">
    <source>
        <dbReference type="SAM" id="MobiDB-lite"/>
    </source>
</evidence>
<keyword evidence="2" id="KW-0548">Nucleotidyltransferase</keyword>
<dbReference type="GO" id="GO:0003964">
    <property type="term" value="F:RNA-directed DNA polymerase activity"/>
    <property type="evidence" value="ECO:0007669"/>
    <property type="project" value="UniProtKB-KW"/>
</dbReference>
<feature type="compositionally biased region" description="Basic and acidic residues" evidence="1">
    <location>
        <begin position="26"/>
        <end position="56"/>
    </location>
</feature>
<dbReference type="CDD" id="cd09275">
    <property type="entry name" value="RNase_HI_RT_DIRS1"/>
    <property type="match status" value="1"/>
</dbReference>
<dbReference type="InterPro" id="IPR052055">
    <property type="entry name" value="Hepadnavirus_pol/RT"/>
</dbReference>
<sequence length="802" mass="90431">MHVHLEPVLVPARGAPRARSSSHTGDQVKKNAHEGKGGKGKGKESKDRTKDNKDVGEALPSIQEQVKALMALVPMVQEMKCAYGGYVEATNDEHDNMEDTHIQINSEEDDNNKASASSSYFEDVAGTSAPPELHLQSHIAKGIEKLLSEGLGKDSRDELSKKYHTPTNCPRLDILQCNPEIFKHASVRARIRDNALQSVQKALTKGLTSINVPTEWSHFPLTFLPPGPNLGSVRFKLQKMHCERQSRVTNLSPPLFDACPHQAPPKNWCLNFSAALKFLAPSVTKTPIRRQTFKGELKEEYNSLCSGVYPATDSLFGPDINEKIKSVNESMRVAKNTRKFQPYNKNARRLPFLGQRHHWKSRGGGSNTAQTLAAVQAAVSKKENVKGSDFLECQHNVNYACKIFESLGFQVSPKSALIPSQELEHLGFVLNSENMTVSLGKNKKDHIYKMIAKLPHTMKVRTLAQIIGTLVVCLPAVEYGRLYFRHLEVLKIKALKESYNFNKKVTLTKEALDDLEWWTSEGLNNVRVLVPERPIATIKTDASGYAWGAVLNGVTTHGMWSDEECKEHINVLELKAALFGIQSLCREFRNYHIRIELDNTTAVAYINNMGGTHSLSCNIITRELLPWCKARHIWLSACHIPGIDNSTANRHSRKHSIHTEWTLSKAIFLNICSMFGTPSIDLFAARTNHQLPRYMSLYPDPQAEAINAFFHFWTGYVYIFPPFNLISRVLKKLREDKTEKALVIVPEWKTQSWFHQLEKMLEIDPLYLSQSKRLQHLPSDLQAVHPLYPKLKLMACILSGKK</sequence>
<evidence type="ECO:0000313" key="2">
    <source>
        <dbReference type="EMBL" id="GFN74312.1"/>
    </source>
</evidence>
<name>A0AAV3XVD3_9GAST</name>
<keyword evidence="3" id="KW-1185">Reference proteome</keyword>
<accession>A0AAV3XVD3</accession>
<dbReference type="PANTHER" id="PTHR33050">
    <property type="entry name" value="REVERSE TRANSCRIPTASE DOMAIN-CONTAINING PROTEIN"/>
    <property type="match status" value="1"/>
</dbReference>
<feature type="region of interest" description="Disordered" evidence="1">
    <location>
        <begin position="1"/>
        <end position="59"/>
    </location>
</feature>
<dbReference type="InterPro" id="IPR043502">
    <property type="entry name" value="DNA/RNA_pol_sf"/>
</dbReference>
<dbReference type="SUPFAM" id="SSF56672">
    <property type="entry name" value="DNA/RNA polymerases"/>
    <property type="match status" value="1"/>
</dbReference>
<protein>
    <submittedName>
        <fullName evidence="2">Reverse transcriptase</fullName>
    </submittedName>
</protein>
<organism evidence="2 3">
    <name type="scientific">Plakobranchus ocellatus</name>
    <dbReference type="NCBI Taxonomy" id="259542"/>
    <lineage>
        <taxon>Eukaryota</taxon>
        <taxon>Metazoa</taxon>
        <taxon>Spiralia</taxon>
        <taxon>Lophotrochozoa</taxon>
        <taxon>Mollusca</taxon>
        <taxon>Gastropoda</taxon>
        <taxon>Heterobranchia</taxon>
        <taxon>Euthyneura</taxon>
        <taxon>Panpulmonata</taxon>
        <taxon>Sacoglossa</taxon>
        <taxon>Placobranchoidea</taxon>
        <taxon>Plakobranchidae</taxon>
        <taxon>Plakobranchus</taxon>
    </lineage>
</organism>
<comment type="caution">
    <text evidence="2">The sequence shown here is derived from an EMBL/GenBank/DDBJ whole genome shotgun (WGS) entry which is preliminary data.</text>
</comment>
<evidence type="ECO:0000313" key="3">
    <source>
        <dbReference type="Proteomes" id="UP000735302"/>
    </source>
</evidence>
<dbReference type="EMBL" id="BLXT01000074">
    <property type="protein sequence ID" value="GFN74312.1"/>
    <property type="molecule type" value="Genomic_DNA"/>
</dbReference>
<gene>
    <name evidence="2" type="ORF">PoB_000081800</name>
</gene>
<keyword evidence="2" id="KW-0695">RNA-directed DNA polymerase</keyword>
<reference evidence="2 3" key="1">
    <citation type="journal article" date="2021" name="Elife">
        <title>Chloroplast acquisition without the gene transfer in kleptoplastic sea slugs, Plakobranchus ocellatus.</title>
        <authorList>
            <person name="Maeda T."/>
            <person name="Takahashi S."/>
            <person name="Yoshida T."/>
            <person name="Shimamura S."/>
            <person name="Takaki Y."/>
            <person name="Nagai Y."/>
            <person name="Toyoda A."/>
            <person name="Suzuki Y."/>
            <person name="Arimoto A."/>
            <person name="Ishii H."/>
            <person name="Satoh N."/>
            <person name="Nishiyama T."/>
            <person name="Hasebe M."/>
            <person name="Maruyama T."/>
            <person name="Minagawa J."/>
            <person name="Obokata J."/>
            <person name="Shigenobu S."/>
        </authorList>
    </citation>
    <scope>NUCLEOTIDE SEQUENCE [LARGE SCALE GENOMIC DNA]</scope>
</reference>
<feature type="region of interest" description="Disordered" evidence="1">
    <location>
        <begin position="105"/>
        <end position="126"/>
    </location>
</feature>
<keyword evidence="2" id="KW-0808">Transferase</keyword>
<dbReference type="AlphaFoldDB" id="A0AAV3XVD3"/>
<dbReference type="PANTHER" id="PTHR33050:SF7">
    <property type="entry name" value="RIBONUCLEASE H"/>
    <property type="match status" value="1"/>
</dbReference>
<dbReference type="Proteomes" id="UP000735302">
    <property type="component" value="Unassembled WGS sequence"/>
</dbReference>
<proteinExistence type="predicted"/>